<organism evidence="1 2">
    <name type="scientific">Diaphorobacter ruginosibacter</name>
    <dbReference type="NCBI Taxonomy" id="1715720"/>
    <lineage>
        <taxon>Bacteria</taxon>
        <taxon>Pseudomonadati</taxon>
        <taxon>Pseudomonadota</taxon>
        <taxon>Betaproteobacteria</taxon>
        <taxon>Burkholderiales</taxon>
        <taxon>Comamonadaceae</taxon>
        <taxon>Diaphorobacter</taxon>
    </lineage>
</organism>
<dbReference type="RefSeq" id="WP_187597830.1">
    <property type="nucleotide sequence ID" value="NZ_CP060714.1"/>
</dbReference>
<dbReference type="KEGG" id="drg:H9K76_01390"/>
<accession>A0A7G9RPQ7</accession>
<protein>
    <submittedName>
        <fullName evidence="1">Uncharacterized protein</fullName>
    </submittedName>
</protein>
<proteinExistence type="predicted"/>
<dbReference type="Proteomes" id="UP000515811">
    <property type="component" value="Chromosome"/>
</dbReference>
<evidence type="ECO:0000313" key="1">
    <source>
        <dbReference type="EMBL" id="QNN57582.1"/>
    </source>
</evidence>
<reference evidence="1 2" key="1">
    <citation type="submission" date="2020-08" db="EMBL/GenBank/DDBJ databases">
        <title>Genome sequence of Diaphorobacter ruginosibacter DSM 27467T.</title>
        <authorList>
            <person name="Hyun D.-W."/>
            <person name="Bae J.-W."/>
        </authorList>
    </citation>
    <scope>NUCLEOTIDE SEQUENCE [LARGE SCALE GENOMIC DNA]</scope>
    <source>
        <strain evidence="1 2">DSM 27467</strain>
    </source>
</reference>
<evidence type="ECO:0000313" key="2">
    <source>
        <dbReference type="Proteomes" id="UP000515811"/>
    </source>
</evidence>
<dbReference type="EMBL" id="CP060714">
    <property type="protein sequence ID" value="QNN57582.1"/>
    <property type="molecule type" value="Genomic_DNA"/>
</dbReference>
<dbReference type="AlphaFoldDB" id="A0A7G9RPQ7"/>
<keyword evidence="2" id="KW-1185">Reference proteome</keyword>
<name>A0A7G9RPQ7_9BURK</name>
<sequence>MTQASRITDVAIVQLEDGSRATLTCTCGADGAEELLVNNRRVSTTSDGKLIADDTGAELEVVGYLGTWRPSDAPARPA</sequence>
<gene>
    <name evidence="1" type="ORF">H9K76_01390</name>
</gene>